<dbReference type="InterPro" id="IPR023606">
    <property type="entry name" value="CoA-Trfase_III_dom_1_sf"/>
</dbReference>
<name>A4J210_DESRM</name>
<dbReference type="InterPro" id="IPR050509">
    <property type="entry name" value="CoA-transferase_III"/>
</dbReference>
<proteinExistence type="inferred from homology"/>
<dbReference type="NCBIfam" id="NF002914">
    <property type="entry name" value="PRK03525.1"/>
    <property type="match status" value="1"/>
</dbReference>
<comment type="similarity">
    <text evidence="1">Belongs to the CoA-transferase III family.</text>
</comment>
<reference evidence="3 4" key="1">
    <citation type="submission" date="2007-03" db="EMBL/GenBank/DDBJ databases">
        <title>Complete sequence of Desulfotomaculum reducens MI-1.</title>
        <authorList>
            <consortium name="US DOE Joint Genome Institute"/>
            <person name="Copeland A."/>
            <person name="Lucas S."/>
            <person name="Lapidus A."/>
            <person name="Barry K."/>
            <person name="Detter J.C."/>
            <person name="Glavina del Rio T."/>
            <person name="Hammon N."/>
            <person name="Israni S."/>
            <person name="Dalin E."/>
            <person name="Tice H."/>
            <person name="Pitluck S."/>
            <person name="Sims D."/>
            <person name="Brettin T."/>
            <person name="Bruce D."/>
            <person name="Han C."/>
            <person name="Tapia R."/>
            <person name="Schmutz J."/>
            <person name="Larimer F."/>
            <person name="Land M."/>
            <person name="Hauser L."/>
            <person name="Kyrpides N."/>
            <person name="Kim E."/>
            <person name="Tebo B.M."/>
            <person name="Richardson P."/>
        </authorList>
    </citation>
    <scope>NUCLEOTIDE SEQUENCE [LARGE SCALE GENOMIC DNA]</scope>
    <source>
        <strain evidence="3 4">MI-1</strain>
    </source>
</reference>
<evidence type="ECO:0000256" key="2">
    <source>
        <dbReference type="ARBA" id="ARBA00022679"/>
    </source>
</evidence>
<dbReference type="RefSeq" id="WP_011876950.1">
    <property type="nucleotide sequence ID" value="NC_009253.1"/>
</dbReference>
<dbReference type="InterPro" id="IPR044855">
    <property type="entry name" value="CoA-Trfase_III_dom3_sf"/>
</dbReference>
<dbReference type="STRING" id="349161.Dred_0571"/>
<dbReference type="HOGENOM" id="CLU_033975_2_0_9"/>
<gene>
    <name evidence="3" type="ordered locus">Dred_0571</name>
</gene>
<evidence type="ECO:0000313" key="4">
    <source>
        <dbReference type="Proteomes" id="UP000001556"/>
    </source>
</evidence>
<organism evidence="3 4">
    <name type="scientific">Desulforamulus reducens (strain ATCC BAA-1160 / DSM 100696 / MI-1)</name>
    <name type="common">Desulfotomaculum reducens</name>
    <dbReference type="NCBI Taxonomy" id="349161"/>
    <lineage>
        <taxon>Bacteria</taxon>
        <taxon>Bacillati</taxon>
        <taxon>Bacillota</taxon>
        <taxon>Clostridia</taxon>
        <taxon>Eubacteriales</taxon>
        <taxon>Peptococcaceae</taxon>
        <taxon>Desulforamulus</taxon>
    </lineage>
</organism>
<dbReference type="GO" id="GO:0016740">
    <property type="term" value="F:transferase activity"/>
    <property type="evidence" value="ECO:0007669"/>
    <property type="project" value="UniProtKB-KW"/>
</dbReference>
<dbReference type="SUPFAM" id="SSF89796">
    <property type="entry name" value="CoA-transferase family III (CaiB/BaiF)"/>
    <property type="match status" value="1"/>
</dbReference>
<evidence type="ECO:0000256" key="1">
    <source>
        <dbReference type="ARBA" id="ARBA00008383"/>
    </source>
</evidence>
<dbReference type="InterPro" id="IPR003673">
    <property type="entry name" value="CoA-Trfase_fam_III"/>
</dbReference>
<evidence type="ECO:0000313" key="3">
    <source>
        <dbReference type="EMBL" id="ABO49113.1"/>
    </source>
</evidence>
<protein>
    <submittedName>
        <fullName evidence="3">L-carnitine dehydratase/bile acid-inducible protein F</fullName>
    </submittedName>
</protein>
<dbReference type="PANTHER" id="PTHR48228:SF6">
    <property type="entry name" value="L-CARNITINE COA-TRANSFERASE"/>
    <property type="match status" value="1"/>
</dbReference>
<keyword evidence="4" id="KW-1185">Reference proteome</keyword>
<dbReference type="Gene3D" id="3.40.50.10540">
    <property type="entry name" value="Crotonobetainyl-coa:carnitine coa-transferase, domain 1"/>
    <property type="match status" value="1"/>
</dbReference>
<sequence length="403" mass="45141">MSKGTSMPVFGNLHGLKVVYSAVEIAGPFAAQLMAEWGADVTWIENTFNGDSMRDTTYVKEVDRRNQRSISLNVFSEEGREVFLKMIEEADIFIESSKGPAFAKRGITDELLWKHNKSLVIVHVSGFGHYGVEDRVNRAAYDQTAQAFSGYLSQNGTQEQPMIASPYSGDYFTSLMIVGSSLAALYKAQKTGIGESIDMAMYEVLLRVGSYYMTDYLNAGITYPRAGARHQNLCGIGVYKCKDGFLSLCLYGAPQNKAILERIGLGHLWGTDEYPEGTTALWLDSPKADLIQQKIEEYLLSQPVDEVEKDFSDLKIAANKVMTIEEMVNHPHYLARENFIEWENVEGKKIKGPNIFPKFKKNPGQVWRPMPTLGMDTEDILTDLGYSAERIQELCDKGIIKKS</sequence>
<dbReference type="PANTHER" id="PTHR48228">
    <property type="entry name" value="SUCCINYL-COA--D-CITRAMALATE COA-TRANSFERASE"/>
    <property type="match status" value="1"/>
</dbReference>
<dbReference type="eggNOG" id="COG1804">
    <property type="taxonomic scope" value="Bacteria"/>
</dbReference>
<dbReference type="EMBL" id="CP000612">
    <property type="protein sequence ID" value="ABO49113.1"/>
    <property type="molecule type" value="Genomic_DNA"/>
</dbReference>
<keyword evidence="2" id="KW-0808">Transferase</keyword>
<dbReference type="OrthoDB" id="9797653at2"/>
<dbReference type="KEGG" id="drm:Dred_0571"/>
<dbReference type="Pfam" id="PF02515">
    <property type="entry name" value="CoA_transf_3"/>
    <property type="match status" value="1"/>
</dbReference>
<dbReference type="AlphaFoldDB" id="A4J210"/>
<accession>A4J210</accession>
<dbReference type="Proteomes" id="UP000001556">
    <property type="component" value="Chromosome"/>
</dbReference>
<dbReference type="Gene3D" id="3.30.1540.10">
    <property type="entry name" value="formyl-coa transferase, domain 3"/>
    <property type="match status" value="1"/>
</dbReference>